<evidence type="ECO:0000256" key="3">
    <source>
        <dbReference type="ARBA" id="ARBA00023274"/>
    </source>
</evidence>
<dbReference type="SUPFAM" id="SSF54189">
    <property type="entry name" value="Ribosomal proteins S24e, L23 and L15e"/>
    <property type="match status" value="2"/>
</dbReference>
<dbReference type="GO" id="GO:0044391">
    <property type="term" value="C:ribosomal subunit"/>
    <property type="evidence" value="ECO:0007669"/>
    <property type="project" value="UniProtKB-ARBA"/>
</dbReference>
<sequence>GIENKRKALSLPKLKPKQKHGGPRKQRGKVSTAPLTPNTQTAYYSSFNFLRHCSSKGSPDSFRRATESAMKKIEDNNTLVFLWMSGSKSTGSNRINYDIDVAKVNTQIGPDREKKVYAQLAPDYDALDVSAMKKRDKNTLVIIMEVKVNKPHIKQVVKKLYDIDMAKVNTLIGPDRKKKTFGLQRQTSDDPQVDVHHIRSGLWSHRPWKPAALLLCLLELTEMKYLPPR</sequence>
<name>A0A8J6A5L3_GALPY</name>
<keyword evidence="6" id="KW-1185">Reference proteome</keyword>
<feature type="compositionally biased region" description="Basic residues" evidence="4">
    <location>
        <begin position="14"/>
        <end position="28"/>
    </location>
</feature>
<protein>
    <submittedName>
        <fullName evidence="5">60S ribosomal protein L23a</fullName>
    </submittedName>
</protein>
<evidence type="ECO:0000256" key="4">
    <source>
        <dbReference type="SAM" id="MobiDB-lite"/>
    </source>
</evidence>
<evidence type="ECO:0000256" key="2">
    <source>
        <dbReference type="ARBA" id="ARBA00022980"/>
    </source>
</evidence>
<accession>A0A8J6A5L3</accession>
<feature type="region of interest" description="Disordered" evidence="4">
    <location>
        <begin position="1"/>
        <end position="37"/>
    </location>
</feature>
<proteinExistence type="inferred from homology"/>
<keyword evidence="3" id="KW-0687">Ribonucleoprotein</keyword>
<feature type="non-terminal residue" evidence="5">
    <location>
        <position position="1"/>
    </location>
</feature>
<organism evidence="5 6">
    <name type="scientific">Galemys pyrenaicus</name>
    <name type="common">Iberian desman</name>
    <name type="synonym">Pyrenean desman</name>
    <dbReference type="NCBI Taxonomy" id="202257"/>
    <lineage>
        <taxon>Eukaryota</taxon>
        <taxon>Metazoa</taxon>
        <taxon>Chordata</taxon>
        <taxon>Craniata</taxon>
        <taxon>Vertebrata</taxon>
        <taxon>Euteleostomi</taxon>
        <taxon>Mammalia</taxon>
        <taxon>Eutheria</taxon>
        <taxon>Laurasiatheria</taxon>
        <taxon>Eulipotyphla</taxon>
        <taxon>Talpidae</taxon>
        <taxon>Galemys</taxon>
    </lineage>
</organism>
<dbReference type="PANTHER" id="PTHR11620">
    <property type="entry name" value="60S RIBOSOMAL PROTEIN L23A"/>
    <property type="match status" value="1"/>
</dbReference>
<evidence type="ECO:0000256" key="1">
    <source>
        <dbReference type="ARBA" id="ARBA00006700"/>
    </source>
</evidence>
<evidence type="ECO:0000313" key="5">
    <source>
        <dbReference type="EMBL" id="KAG8512025.1"/>
    </source>
</evidence>
<gene>
    <name evidence="5" type="ORF">J0S82_011155</name>
</gene>
<evidence type="ECO:0000313" key="6">
    <source>
        <dbReference type="Proteomes" id="UP000700334"/>
    </source>
</evidence>
<dbReference type="GO" id="GO:0003735">
    <property type="term" value="F:structural constituent of ribosome"/>
    <property type="evidence" value="ECO:0007669"/>
    <property type="project" value="InterPro"/>
</dbReference>
<comment type="caution">
    <text evidence="5">The sequence shown here is derived from an EMBL/GenBank/DDBJ whole genome shotgun (WGS) entry which is preliminary data.</text>
</comment>
<dbReference type="InterPro" id="IPR012677">
    <property type="entry name" value="Nucleotide-bd_a/b_plait_sf"/>
</dbReference>
<dbReference type="InterPro" id="IPR013025">
    <property type="entry name" value="Ribosomal_uL23-like"/>
</dbReference>
<dbReference type="AlphaFoldDB" id="A0A8J6A5L3"/>
<reference evidence="5" key="1">
    <citation type="journal article" date="2021" name="Evol. Appl.">
        <title>The genome of the Pyrenean desman and the effects of bottlenecks and inbreeding on the genomic landscape of an endangered species.</title>
        <authorList>
            <person name="Escoda L."/>
            <person name="Castresana J."/>
        </authorList>
    </citation>
    <scope>NUCLEOTIDE SEQUENCE</scope>
    <source>
        <strain evidence="5">IBE-C5619</strain>
    </source>
</reference>
<feature type="non-terminal residue" evidence="5">
    <location>
        <position position="229"/>
    </location>
</feature>
<dbReference type="GO" id="GO:0006412">
    <property type="term" value="P:translation"/>
    <property type="evidence" value="ECO:0007669"/>
    <property type="project" value="InterPro"/>
</dbReference>
<dbReference type="OrthoDB" id="1267328at2759"/>
<dbReference type="InterPro" id="IPR012678">
    <property type="entry name" value="Ribosomal_uL23/eL15/eS24_sf"/>
</dbReference>
<dbReference type="Proteomes" id="UP000700334">
    <property type="component" value="Unassembled WGS sequence"/>
</dbReference>
<keyword evidence="2 5" id="KW-0689">Ribosomal protein</keyword>
<dbReference type="EMBL" id="JAGFMF010011803">
    <property type="protein sequence ID" value="KAG8512025.1"/>
    <property type="molecule type" value="Genomic_DNA"/>
</dbReference>
<comment type="similarity">
    <text evidence="1">Belongs to the universal ribosomal protein uL23 family.</text>
</comment>
<dbReference type="Gene3D" id="3.30.70.330">
    <property type="match status" value="2"/>
</dbReference>